<dbReference type="InterPro" id="IPR050728">
    <property type="entry name" value="Zinc_Metalloprotease_M4"/>
</dbReference>
<evidence type="ECO:0000256" key="2">
    <source>
        <dbReference type="ARBA" id="ARBA00009388"/>
    </source>
</evidence>
<feature type="domain" description="Peptidase M4" evidence="12">
    <location>
        <begin position="263"/>
        <end position="409"/>
    </location>
</feature>
<comment type="subcellular location">
    <subcellularLocation>
        <location evidence="10">Secreted</location>
    </subcellularLocation>
</comment>
<evidence type="ECO:0000256" key="10">
    <source>
        <dbReference type="RuleBase" id="RU366073"/>
    </source>
</evidence>
<dbReference type="CDD" id="cd09597">
    <property type="entry name" value="M4_TLP"/>
    <property type="match status" value="1"/>
</dbReference>
<comment type="cofactor">
    <cofactor evidence="1 10">
        <name>Zn(2+)</name>
        <dbReference type="ChEBI" id="CHEBI:29105"/>
    </cofactor>
</comment>
<keyword evidence="16" id="KW-1185">Reference proteome</keyword>
<proteinExistence type="inferred from homology"/>
<accession>A0ABS2DCZ8</accession>
<evidence type="ECO:0000256" key="11">
    <source>
        <dbReference type="SAM" id="MobiDB-lite"/>
    </source>
</evidence>
<gene>
    <name evidence="15" type="ORF">JR050_01225</name>
</gene>
<dbReference type="SUPFAM" id="SSF55486">
    <property type="entry name" value="Metalloproteases ('zincins'), catalytic domain"/>
    <property type="match status" value="1"/>
</dbReference>
<keyword evidence="8" id="KW-0106">Calcium</keyword>
<keyword evidence="6 10" id="KW-0378">Hydrolase</keyword>
<name>A0ABS2DCZ8_9BACI</name>
<evidence type="ECO:0000256" key="7">
    <source>
        <dbReference type="ARBA" id="ARBA00022833"/>
    </source>
</evidence>
<feature type="domain" description="FTP" evidence="14">
    <location>
        <begin position="101"/>
        <end position="149"/>
    </location>
</feature>
<evidence type="ECO:0000256" key="9">
    <source>
        <dbReference type="ARBA" id="ARBA00023049"/>
    </source>
</evidence>
<keyword evidence="7 10" id="KW-0862">Zinc</keyword>
<comment type="similarity">
    <text evidence="2 10">Belongs to the peptidase M4 family.</text>
</comment>
<keyword evidence="9 10" id="KW-0482">Metalloprotease</keyword>
<dbReference type="Proteomes" id="UP001518925">
    <property type="component" value="Unassembled WGS sequence"/>
</dbReference>
<dbReference type="EMBL" id="JAFELM010000009">
    <property type="protein sequence ID" value="MBM6616304.1"/>
    <property type="molecule type" value="Genomic_DNA"/>
</dbReference>
<keyword evidence="5 10" id="KW-0732">Signal</keyword>
<dbReference type="Gene3D" id="3.10.170.10">
    <property type="match status" value="1"/>
</dbReference>
<dbReference type="RefSeq" id="WP_204201698.1">
    <property type="nucleotide sequence ID" value="NZ_JAFELM010000009.1"/>
</dbReference>
<dbReference type="InterPro" id="IPR027268">
    <property type="entry name" value="Peptidase_M4/M1_CTD_sf"/>
</dbReference>
<evidence type="ECO:0000313" key="16">
    <source>
        <dbReference type="Proteomes" id="UP001518925"/>
    </source>
</evidence>
<evidence type="ECO:0000313" key="15">
    <source>
        <dbReference type="EMBL" id="MBM6616304.1"/>
    </source>
</evidence>
<dbReference type="EC" id="3.4.24.-" evidence="10"/>
<dbReference type="InterPro" id="IPR013856">
    <property type="entry name" value="Peptidase_M4_domain"/>
</dbReference>
<evidence type="ECO:0000256" key="4">
    <source>
        <dbReference type="ARBA" id="ARBA00022723"/>
    </source>
</evidence>
<dbReference type="InterPro" id="IPR023612">
    <property type="entry name" value="Peptidase_M4"/>
</dbReference>
<evidence type="ECO:0000256" key="5">
    <source>
        <dbReference type="ARBA" id="ARBA00022729"/>
    </source>
</evidence>
<organism evidence="15 16">
    <name type="scientific">Bacillus suaedaesalsae</name>
    <dbReference type="NCBI Taxonomy" id="2810349"/>
    <lineage>
        <taxon>Bacteria</taxon>
        <taxon>Bacillati</taxon>
        <taxon>Bacillota</taxon>
        <taxon>Bacilli</taxon>
        <taxon>Bacillales</taxon>
        <taxon>Bacillaceae</taxon>
        <taxon>Bacillus</taxon>
    </lineage>
</organism>
<evidence type="ECO:0000256" key="8">
    <source>
        <dbReference type="ARBA" id="ARBA00022837"/>
    </source>
</evidence>
<keyword evidence="10" id="KW-0964">Secreted</keyword>
<keyword evidence="3 10" id="KW-0645">Protease</keyword>
<evidence type="ECO:0000259" key="13">
    <source>
        <dbReference type="Pfam" id="PF02868"/>
    </source>
</evidence>
<feature type="chain" id="PRO_5044950277" description="Neutral metalloproteinase" evidence="10">
    <location>
        <begin position="24"/>
        <end position="559"/>
    </location>
</feature>
<feature type="region of interest" description="Disordered" evidence="11">
    <location>
        <begin position="183"/>
        <end position="205"/>
    </location>
</feature>
<dbReference type="InterPro" id="IPR001570">
    <property type="entry name" value="Peptidase_M4_C_domain"/>
</dbReference>
<keyword evidence="4" id="KW-0479">Metal-binding</keyword>
<dbReference type="PRINTS" id="PR00730">
    <property type="entry name" value="THERMOLYSIN"/>
</dbReference>
<dbReference type="Gene3D" id="1.10.390.10">
    <property type="entry name" value="Neutral Protease Domain 2"/>
    <property type="match status" value="1"/>
</dbReference>
<feature type="signal peptide" evidence="10">
    <location>
        <begin position="1"/>
        <end position="23"/>
    </location>
</feature>
<dbReference type="Gene3D" id="3.10.450.490">
    <property type="match status" value="1"/>
</dbReference>
<reference evidence="15 16" key="1">
    <citation type="submission" date="2021-02" db="EMBL/GenBank/DDBJ databases">
        <title>Bacillus sp. RD4P76, an endophyte from a halophyte.</title>
        <authorList>
            <person name="Sun J.-Q."/>
        </authorList>
    </citation>
    <scope>NUCLEOTIDE SEQUENCE [LARGE SCALE GENOMIC DNA]</scope>
    <source>
        <strain evidence="15 16">RD4P76</strain>
    </source>
</reference>
<dbReference type="Pfam" id="PF01447">
    <property type="entry name" value="Peptidase_M4"/>
    <property type="match status" value="1"/>
</dbReference>
<evidence type="ECO:0000256" key="1">
    <source>
        <dbReference type="ARBA" id="ARBA00001947"/>
    </source>
</evidence>
<evidence type="ECO:0000259" key="12">
    <source>
        <dbReference type="Pfam" id="PF01447"/>
    </source>
</evidence>
<feature type="domain" description="Peptidase M4 C-terminal" evidence="13">
    <location>
        <begin position="412"/>
        <end position="558"/>
    </location>
</feature>
<comment type="function">
    <text evidence="10">Extracellular zinc metalloprotease.</text>
</comment>
<protein>
    <recommendedName>
        <fullName evidence="10">Neutral metalloproteinase</fullName>
        <ecNumber evidence="10">3.4.24.-</ecNumber>
    </recommendedName>
</protein>
<dbReference type="Pfam" id="PF02868">
    <property type="entry name" value="Peptidase_M4_C"/>
    <property type="match status" value="1"/>
</dbReference>
<evidence type="ECO:0000256" key="6">
    <source>
        <dbReference type="ARBA" id="ARBA00022801"/>
    </source>
</evidence>
<dbReference type="Pfam" id="PF07504">
    <property type="entry name" value="FTP"/>
    <property type="match status" value="1"/>
</dbReference>
<dbReference type="PANTHER" id="PTHR33794:SF1">
    <property type="entry name" value="BACILLOLYSIN"/>
    <property type="match status" value="1"/>
</dbReference>
<dbReference type="InterPro" id="IPR011096">
    <property type="entry name" value="FTP_domain"/>
</dbReference>
<evidence type="ECO:0000259" key="14">
    <source>
        <dbReference type="Pfam" id="PF07504"/>
    </source>
</evidence>
<comment type="caution">
    <text evidence="15">The sequence shown here is derived from an EMBL/GenBank/DDBJ whole genome shotgun (WGS) entry which is preliminary data.</text>
</comment>
<evidence type="ECO:0000256" key="3">
    <source>
        <dbReference type="ARBA" id="ARBA00022670"/>
    </source>
</evidence>
<sequence length="559" mass="61464">MKKQAAILLALGLTLSTTAPAIAQSADSEPQKKVKENNKKAVEAKIKNLAKDHVNITWKADQDVPMFVSGKVSEKGIKTEKEIKQYLKANQDIYKLDPHLDLVLISQETDELGMTHYKYEQQYKNVPVDGTSFMVHTDKNGVISAINGDIQPEVMFDYKGKATSNLSKDEATKLAWKSINVKPEETEVEDPSAAQEPDFHSHVDNTTTSSETVLYQFEGNYYLAEKVTLQFIHPYPANWKVYINTEDGSVIDSYNAAAEYATTGSGTGVLGDSKTLNTYYSNGTYYLFDTTKAMNGVIETFTARNGSSLPGSYSVDADNKFTSTTQRADVDAHAYAGKVYDYFKNKHNRNSFNNAGATIRSTVHYGSNYNNAFWNGQQMVYGDGDGSQFRSLSGALDVVAHELTHAVTEYTAGLEYRNQSGALNESMSDLFAVFVEPDYLIGEDVYTPSISGDALRSVSDPTRYGQPAHMNNYNNTTADNGGVHINSGIPNKAGYYVISSLGTTKAEKIYYRALTRYLGPTSNFSAARAATLQAAADLYGSTSTEYNVVKSAWNNVGVY</sequence>
<dbReference type="PANTHER" id="PTHR33794">
    <property type="entry name" value="BACILLOLYSIN"/>
    <property type="match status" value="1"/>
</dbReference>